<proteinExistence type="predicted"/>
<evidence type="ECO:0000256" key="3">
    <source>
        <dbReference type="SAM" id="MobiDB-lite"/>
    </source>
</evidence>
<protein>
    <submittedName>
        <fullName evidence="4">Uncharacterized protein</fullName>
    </submittedName>
</protein>
<dbReference type="InterPro" id="IPR016039">
    <property type="entry name" value="Thiolase-like"/>
</dbReference>
<evidence type="ECO:0000313" key="4">
    <source>
        <dbReference type="EMBL" id="KAK1754332.1"/>
    </source>
</evidence>
<keyword evidence="5" id="KW-1185">Reference proteome</keyword>
<gene>
    <name evidence="4" type="ORF">QBC47DRAFT_361420</name>
</gene>
<dbReference type="Gene3D" id="3.40.47.10">
    <property type="match status" value="2"/>
</dbReference>
<keyword evidence="1" id="KW-0276">Fatty acid metabolism</keyword>
<organism evidence="4 5">
    <name type="scientific">Echria macrotheca</name>
    <dbReference type="NCBI Taxonomy" id="438768"/>
    <lineage>
        <taxon>Eukaryota</taxon>
        <taxon>Fungi</taxon>
        <taxon>Dikarya</taxon>
        <taxon>Ascomycota</taxon>
        <taxon>Pezizomycotina</taxon>
        <taxon>Sordariomycetes</taxon>
        <taxon>Sordariomycetidae</taxon>
        <taxon>Sordariales</taxon>
        <taxon>Schizotheciaceae</taxon>
        <taxon>Echria</taxon>
    </lineage>
</organism>
<evidence type="ECO:0000313" key="5">
    <source>
        <dbReference type="Proteomes" id="UP001239445"/>
    </source>
</evidence>
<dbReference type="InterPro" id="IPR050215">
    <property type="entry name" value="Thiolase-like_sf_Thiolase"/>
</dbReference>
<dbReference type="Proteomes" id="UP001239445">
    <property type="component" value="Unassembled WGS sequence"/>
</dbReference>
<evidence type="ECO:0000256" key="2">
    <source>
        <dbReference type="ARBA" id="ARBA00023098"/>
    </source>
</evidence>
<sequence length="209" mass="22195">MPGIMEAEGHASPATQRPSEDSRCSDRSRSMPGPMGPRQIYKPNTSTVPVSIAGDVEEYSLVEAVDKMGGAESSSQYVGAVITEQIYGSTAEKLGQPILGKFVAASIVGVKPLMGIGPWKAIPKIFELTGLTKDDVDIYEIKGFTTFAMLNYIVLELGVSGYDDDPSLRPILLCVRFLAPVVVEHGPEAQAPPAAGVPVQQPDNIPPAN</sequence>
<dbReference type="SUPFAM" id="SSF53901">
    <property type="entry name" value="Thiolase-like"/>
    <property type="match status" value="1"/>
</dbReference>
<feature type="compositionally biased region" description="Low complexity" evidence="3">
    <location>
        <begin position="190"/>
        <end position="202"/>
    </location>
</feature>
<dbReference type="GO" id="GO:0010124">
    <property type="term" value="P:phenylacetate catabolic process"/>
    <property type="evidence" value="ECO:0007669"/>
    <property type="project" value="TreeGrafter"/>
</dbReference>
<feature type="compositionally biased region" description="Basic and acidic residues" evidence="3">
    <location>
        <begin position="18"/>
        <end position="29"/>
    </location>
</feature>
<reference evidence="4" key="1">
    <citation type="submission" date="2023-06" db="EMBL/GenBank/DDBJ databases">
        <title>Genome-scale phylogeny and comparative genomics of the fungal order Sordariales.</title>
        <authorList>
            <consortium name="Lawrence Berkeley National Laboratory"/>
            <person name="Hensen N."/>
            <person name="Bonometti L."/>
            <person name="Westerberg I."/>
            <person name="Brannstrom I.O."/>
            <person name="Guillou S."/>
            <person name="Cros-Aarteil S."/>
            <person name="Calhoun S."/>
            <person name="Haridas S."/>
            <person name="Kuo A."/>
            <person name="Mondo S."/>
            <person name="Pangilinan J."/>
            <person name="Riley R."/>
            <person name="Labutti K."/>
            <person name="Andreopoulos B."/>
            <person name="Lipzen A."/>
            <person name="Chen C."/>
            <person name="Yanf M."/>
            <person name="Daum C."/>
            <person name="Ng V."/>
            <person name="Clum A."/>
            <person name="Steindorff A."/>
            <person name="Ohm R."/>
            <person name="Martin F."/>
            <person name="Silar P."/>
            <person name="Natvig D."/>
            <person name="Lalanne C."/>
            <person name="Gautier V."/>
            <person name="Ament-Velasquez S.L."/>
            <person name="Kruys A."/>
            <person name="Hutchinson M.I."/>
            <person name="Powell A.J."/>
            <person name="Barry K."/>
            <person name="Miller A.N."/>
            <person name="Grigoriev I.V."/>
            <person name="Debuchy R."/>
            <person name="Gladieux P."/>
            <person name="Thoren M.H."/>
            <person name="Johannesson H."/>
        </authorList>
    </citation>
    <scope>NUCLEOTIDE SEQUENCE</scope>
    <source>
        <strain evidence="4">PSN4</strain>
    </source>
</reference>
<dbReference type="PANTHER" id="PTHR43853">
    <property type="entry name" value="3-KETOACYL-COA THIOLASE, PEROXISOMAL"/>
    <property type="match status" value="1"/>
</dbReference>
<dbReference type="EMBL" id="MU839835">
    <property type="protein sequence ID" value="KAK1754332.1"/>
    <property type="molecule type" value="Genomic_DNA"/>
</dbReference>
<evidence type="ECO:0000256" key="1">
    <source>
        <dbReference type="ARBA" id="ARBA00022832"/>
    </source>
</evidence>
<accession>A0AAJ0F5A8</accession>
<dbReference type="GO" id="GO:0005777">
    <property type="term" value="C:peroxisome"/>
    <property type="evidence" value="ECO:0007669"/>
    <property type="project" value="TreeGrafter"/>
</dbReference>
<feature type="region of interest" description="Disordered" evidence="3">
    <location>
        <begin position="190"/>
        <end position="209"/>
    </location>
</feature>
<keyword evidence="2" id="KW-0443">Lipid metabolism</keyword>
<dbReference type="PANTHER" id="PTHR43853:SF8">
    <property type="entry name" value="3-KETOACYL-COA THIOLASE, PEROXISOMAL"/>
    <property type="match status" value="1"/>
</dbReference>
<dbReference type="AlphaFoldDB" id="A0AAJ0F5A8"/>
<dbReference type="GO" id="GO:0003988">
    <property type="term" value="F:acetyl-CoA C-acyltransferase activity"/>
    <property type="evidence" value="ECO:0007669"/>
    <property type="project" value="TreeGrafter"/>
</dbReference>
<dbReference type="GO" id="GO:0006635">
    <property type="term" value="P:fatty acid beta-oxidation"/>
    <property type="evidence" value="ECO:0007669"/>
    <property type="project" value="TreeGrafter"/>
</dbReference>
<comment type="caution">
    <text evidence="4">The sequence shown here is derived from an EMBL/GenBank/DDBJ whole genome shotgun (WGS) entry which is preliminary data.</text>
</comment>
<name>A0AAJ0F5A8_9PEZI</name>
<feature type="region of interest" description="Disordered" evidence="3">
    <location>
        <begin position="1"/>
        <end position="44"/>
    </location>
</feature>